<accession>A0ABS4JPJ1</accession>
<name>A0ABS4JPJ1_9FIRM</name>
<protein>
    <submittedName>
        <fullName evidence="1">Three-Cys-motif partner protein</fullName>
    </submittedName>
</protein>
<dbReference type="EMBL" id="JAGGLG010000005">
    <property type="protein sequence ID" value="MBP2017459.1"/>
    <property type="molecule type" value="Genomic_DNA"/>
</dbReference>
<comment type="caution">
    <text evidence="1">The sequence shown here is derived from an EMBL/GenBank/DDBJ whole genome shotgun (WGS) entry which is preliminary data.</text>
</comment>
<keyword evidence="2" id="KW-1185">Reference proteome</keyword>
<dbReference type="RefSeq" id="WP_209465606.1">
    <property type="nucleotide sequence ID" value="NZ_JAGGLG010000005.1"/>
</dbReference>
<evidence type="ECO:0000313" key="2">
    <source>
        <dbReference type="Proteomes" id="UP001519289"/>
    </source>
</evidence>
<reference evidence="1 2" key="1">
    <citation type="submission" date="2021-03" db="EMBL/GenBank/DDBJ databases">
        <title>Genomic Encyclopedia of Type Strains, Phase IV (KMG-IV): sequencing the most valuable type-strain genomes for metagenomic binning, comparative biology and taxonomic classification.</title>
        <authorList>
            <person name="Goeker M."/>
        </authorList>
    </citation>
    <scope>NUCLEOTIDE SEQUENCE [LARGE SCALE GENOMIC DNA]</scope>
    <source>
        <strain evidence="1 2">DSM 27138</strain>
    </source>
</reference>
<gene>
    <name evidence="1" type="ORF">J2Z79_000842</name>
</gene>
<sequence length="282" mass="32558">MKAYEPQRCLADDHLYTPRIKQHSLEKIRLHNYYVSLFTRSMKHHWPQLAYLGLYSGAGRAVVEESGEIVETSALSAVRIDSPFTKYIFVDKDPRCIEALSARIAAVPGQHDVTLINKDVVEAVSDIKTAMPRYDKNRGLLSFCFVDPFSAALDFEVIRALGSRYKMDFLVLLMLGRDVRTNFKRYFLDPSDTRIARLIDDPHWRDEWMSLGRPNRIVKYVCEKFHAAMARLGYQSGDPHPVYNGKNALLYFLVFYSKHPLGLRFWAEARKGISAQLTFDFH</sequence>
<evidence type="ECO:0000313" key="1">
    <source>
        <dbReference type="EMBL" id="MBP2017459.1"/>
    </source>
</evidence>
<dbReference type="NCBIfam" id="TIGR04474">
    <property type="entry name" value="tcm_partner"/>
    <property type="match status" value="1"/>
</dbReference>
<proteinExistence type="predicted"/>
<organism evidence="1 2">
    <name type="scientific">Symbiobacterium terraclitae</name>
    <dbReference type="NCBI Taxonomy" id="557451"/>
    <lineage>
        <taxon>Bacteria</taxon>
        <taxon>Bacillati</taxon>
        <taxon>Bacillota</taxon>
        <taxon>Clostridia</taxon>
        <taxon>Eubacteriales</taxon>
        <taxon>Symbiobacteriaceae</taxon>
        <taxon>Symbiobacterium</taxon>
    </lineage>
</organism>
<dbReference type="Proteomes" id="UP001519289">
    <property type="component" value="Unassembled WGS sequence"/>
</dbReference>
<dbReference type="InterPro" id="IPR031009">
    <property type="entry name" value="Tcm_partner"/>
</dbReference>